<proteinExistence type="predicted"/>
<accession>A0A0C3FS08</accession>
<evidence type="ECO:0000313" key="3">
    <source>
        <dbReference type="Proteomes" id="UP000054166"/>
    </source>
</evidence>
<dbReference type="InParanoid" id="A0A0C3FS08"/>
<dbReference type="EMBL" id="KN832994">
    <property type="protein sequence ID" value="KIM82549.1"/>
    <property type="molecule type" value="Genomic_DNA"/>
</dbReference>
<dbReference type="Proteomes" id="UP000054166">
    <property type="component" value="Unassembled WGS sequence"/>
</dbReference>
<keyword evidence="3" id="KW-1185">Reference proteome</keyword>
<evidence type="ECO:0000313" key="2">
    <source>
        <dbReference type="EMBL" id="KIM82549.1"/>
    </source>
</evidence>
<dbReference type="HOGENOM" id="CLU_1272717_0_0_1"/>
<evidence type="ECO:0000256" key="1">
    <source>
        <dbReference type="SAM" id="Phobius"/>
    </source>
</evidence>
<name>A0A0C3FS08_PILCF</name>
<protein>
    <submittedName>
        <fullName evidence="2">Uncharacterized protein</fullName>
    </submittedName>
</protein>
<organism evidence="2 3">
    <name type="scientific">Piloderma croceum (strain F 1598)</name>
    <dbReference type="NCBI Taxonomy" id="765440"/>
    <lineage>
        <taxon>Eukaryota</taxon>
        <taxon>Fungi</taxon>
        <taxon>Dikarya</taxon>
        <taxon>Basidiomycota</taxon>
        <taxon>Agaricomycotina</taxon>
        <taxon>Agaricomycetes</taxon>
        <taxon>Agaricomycetidae</taxon>
        <taxon>Atheliales</taxon>
        <taxon>Atheliaceae</taxon>
        <taxon>Piloderma</taxon>
    </lineage>
</organism>
<feature type="transmembrane region" description="Helical" evidence="1">
    <location>
        <begin position="165"/>
        <end position="184"/>
    </location>
</feature>
<reference evidence="2 3" key="1">
    <citation type="submission" date="2014-04" db="EMBL/GenBank/DDBJ databases">
        <authorList>
            <consortium name="DOE Joint Genome Institute"/>
            <person name="Kuo A."/>
            <person name="Tarkka M."/>
            <person name="Buscot F."/>
            <person name="Kohler A."/>
            <person name="Nagy L.G."/>
            <person name="Floudas D."/>
            <person name="Copeland A."/>
            <person name="Barry K.W."/>
            <person name="Cichocki N."/>
            <person name="Veneault-Fourrey C."/>
            <person name="LaButti K."/>
            <person name="Lindquist E.A."/>
            <person name="Lipzen A."/>
            <person name="Lundell T."/>
            <person name="Morin E."/>
            <person name="Murat C."/>
            <person name="Sun H."/>
            <person name="Tunlid A."/>
            <person name="Henrissat B."/>
            <person name="Grigoriev I.V."/>
            <person name="Hibbett D.S."/>
            <person name="Martin F."/>
            <person name="Nordberg H.P."/>
            <person name="Cantor M.N."/>
            <person name="Hua S.X."/>
        </authorList>
    </citation>
    <scope>NUCLEOTIDE SEQUENCE [LARGE SCALE GENOMIC DNA]</scope>
    <source>
        <strain evidence="2 3">F 1598</strain>
    </source>
</reference>
<dbReference type="AlphaFoldDB" id="A0A0C3FS08"/>
<keyword evidence="1" id="KW-1133">Transmembrane helix</keyword>
<gene>
    <name evidence="2" type="ORF">PILCRDRAFT_466101</name>
</gene>
<keyword evidence="1" id="KW-0812">Transmembrane</keyword>
<keyword evidence="1" id="KW-0472">Membrane</keyword>
<reference evidence="3" key="2">
    <citation type="submission" date="2015-01" db="EMBL/GenBank/DDBJ databases">
        <title>Evolutionary Origins and Diversification of the Mycorrhizal Mutualists.</title>
        <authorList>
            <consortium name="DOE Joint Genome Institute"/>
            <consortium name="Mycorrhizal Genomics Consortium"/>
            <person name="Kohler A."/>
            <person name="Kuo A."/>
            <person name="Nagy L.G."/>
            <person name="Floudas D."/>
            <person name="Copeland A."/>
            <person name="Barry K.W."/>
            <person name="Cichocki N."/>
            <person name="Veneault-Fourrey C."/>
            <person name="LaButti K."/>
            <person name="Lindquist E.A."/>
            <person name="Lipzen A."/>
            <person name="Lundell T."/>
            <person name="Morin E."/>
            <person name="Murat C."/>
            <person name="Riley R."/>
            <person name="Ohm R."/>
            <person name="Sun H."/>
            <person name="Tunlid A."/>
            <person name="Henrissat B."/>
            <person name="Grigoriev I.V."/>
            <person name="Hibbett D.S."/>
            <person name="Martin F."/>
        </authorList>
    </citation>
    <scope>NUCLEOTIDE SEQUENCE [LARGE SCALE GENOMIC DNA]</scope>
    <source>
        <strain evidence="3">F 1598</strain>
    </source>
</reference>
<sequence length="217" mass="24960">MRLGACGLIFVRGTSAYRRFTAKIKAAKPDSLNLCHEFDSELNPACWTSRQLWKFLSVGRLDTLFLEDHVPLQMVVEEQSLPGLWIYCWMSMTVTVVNRLLQLNSTYNNCLWQGRSIMERYIFKLSTSQVLLGVSLHNRTLSLLFMTGIPYLSKHSYGGHFNSLIRRRCLLIFTSLLLIIFLWLSRSSKMDLAVTLAAGITYTHIREWARSIGMCLI</sequence>